<organism evidence="1 2">
    <name type="scientific">Piloderma croceum (strain F 1598)</name>
    <dbReference type="NCBI Taxonomy" id="765440"/>
    <lineage>
        <taxon>Eukaryota</taxon>
        <taxon>Fungi</taxon>
        <taxon>Dikarya</taxon>
        <taxon>Basidiomycota</taxon>
        <taxon>Agaricomycotina</taxon>
        <taxon>Agaricomycetes</taxon>
        <taxon>Agaricomycetidae</taxon>
        <taxon>Atheliales</taxon>
        <taxon>Atheliaceae</taxon>
        <taxon>Piloderma</taxon>
    </lineage>
</organism>
<reference evidence="1 2" key="1">
    <citation type="submission" date="2014-04" db="EMBL/GenBank/DDBJ databases">
        <authorList>
            <consortium name="DOE Joint Genome Institute"/>
            <person name="Kuo A."/>
            <person name="Tarkka M."/>
            <person name="Buscot F."/>
            <person name="Kohler A."/>
            <person name="Nagy L.G."/>
            <person name="Floudas D."/>
            <person name="Copeland A."/>
            <person name="Barry K.W."/>
            <person name="Cichocki N."/>
            <person name="Veneault-Fourrey C."/>
            <person name="LaButti K."/>
            <person name="Lindquist E.A."/>
            <person name="Lipzen A."/>
            <person name="Lundell T."/>
            <person name="Morin E."/>
            <person name="Murat C."/>
            <person name="Sun H."/>
            <person name="Tunlid A."/>
            <person name="Henrissat B."/>
            <person name="Grigoriev I.V."/>
            <person name="Hibbett D.S."/>
            <person name="Martin F."/>
            <person name="Nordberg H.P."/>
            <person name="Cantor M.N."/>
            <person name="Hua S.X."/>
        </authorList>
    </citation>
    <scope>NUCLEOTIDE SEQUENCE [LARGE SCALE GENOMIC DNA]</scope>
    <source>
        <strain evidence="1 2">F 1598</strain>
    </source>
</reference>
<dbReference type="InParanoid" id="A0A0C3BNS7"/>
<dbReference type="HOGENOM" id="CLU_097984_0_0_1"/>
<dbReference type="OrthoDB" id="432970at2759"/>
<proteinExistence type="predicted"/>
<dbReference type="Proteomes" id="UP000054166">
    <property type="component" value="Unassembled WGS sequence"/>
</dbReference>
<gene>
    <name evidence="1" type="ORF">PILCRDRAFT_823849</name>
</gene>
<evidence type="ECO:0000313" key="2">
    <source>
        <dbReference type="Proteomes" id="UP000054166"/>
    </source>
</evidence>
<evidence type="ECO:0000313" key="1">
    <source>
        <dbReference type="EMBL" id="KIM78987.1"/>
    </source>
</evidence>
<protein>
    <submittedName>
        <fullName evidence="1">Uncharacterized protein</fullName>
    </submittedName>
</protein>
<sequence>MDNSSNYAGVYFGEKPPKSKKGEIRRTRGQILTDLQAYAQIHNGDTLTVSAWHLLELTKDISRARTHFLTLTLRRTASSNPRTLYSLVDAEVLPFSMLEAVYANRASLSDLTPVSPRAMLDQDEAERKREGALGSVMVVSIELPKGDNRPPRDALTLVSVHIIQPLGLFKVHKDKLSTIPTLPKEFYIQCLKNSLDGGVYAMKFHPFTPF</sequence>
<dbReference type="AlphaFoldDB" id="A0A0C3BNS7"/>
<dbReference type="EMBL" id="KN833012">
    <property type="protein sequence ID" value="KIM78987.1"/>
    <property type="molecule type" value="Genomic_DNA"/>
</dbReference>
<accession>A0A0C3BNS7</accession>
<name>A0A0C3BNS7_PILCF</name>
<reference evidence="2" key="2">
    <citation type="submission" date="2015-01" db="EMBL/GenBank/DDBJ databases">
        <title>Evolutionary Origins and Diversification of the Mycorrhizal Mutualists.</title>
        <authorList>
            <consortium name="DOE Joint Genome Institute"/>
            <consortium name="Mycorrhizal Genomics Consortium"/>
            <person name="Kohler A."/>
            <person name="Kuo A."/>
            <person name="Nagy L.G."/>
            <person name="Floudas D."/>
            <person name="Copeland A."/>
            <person name="Barry K.W."/>
            <person name="Cichocki N."/>
            <person name="Veneault-Fourrey C."/>
            <person name="LaButti K."/>
            <person name="Lindquist E.A."/>
            <person name="Lipzen A."/>
            <person name="Lundell T."/>
            <person name="Morin E."/>
            <person name="Murat C."/>
            <person name="Riley R."/>
            <person name="Ohm R."/>
            <person name="Sun H."/>
            <person name="Tunlid A."/>
            <person name="Henrissat B."/>
            <person name="Grigoriev I.V."/>
            <person name="Hibbett D.S."/>
            <person name="Martin F."/>
        </authorList>
    </citation>
    <scope>NUCLEOTIDE SEQUENCE [LARGE SCALE GENOMIC DNA]</scope>
    <source>
        <strain evidence="2">F 1598</strain>
    </source>
</reference>
<keyword evidence="2" id="KW-1185">Reference proteome</keyword>